<evidence type="ECO:0000256" key="10">
    <source>
        <dbReference type="SAM" id="Phobius"/>
    </source>
</evidence>
<dbReference type="PRINTS" id="PR00463">
    <property type="entry name" value="EP450I"/>
</dbReference>
<keyword evidence="10" id="KW-1133">Transmembrane helix</keyword>
<name>A0A8H7E0C4_9EURO</name>
<dbReference type="EMBL" id="JAACFV010000098">
    <property type="protein sequence ID" value="KAF7505929.1"/>
    <property type="molecule type" value="Genomic_DNA"/>
</dbReference>
<keyword evidence="4 8" id="KW-0479">Metal-binding</keyword>
<feature type="transmembrane region" description="Helical" evidence="10">
    <location>
        <begin position="20"/>
        <end position="38"/>
    </location>
</feature>
<comment type="cofactor">
    <cofactor evidence="1 8">
        <name>heme</name>
        <dbReference type="ChEBI" id="CHEBI:30413"/>
    </cofactor>
</comment>
<accession>A0A8H7E0C4</accession>
<evidence type="ECO:0000256" key="3">
    <source>
        <dbReference type="ARBA" id="ARBA00022617"/>
    </source>
</evidence>
<dbReference type="GO" id="GO:0005506">
    <property type="term" value="F:iron ion binding"/>
    <property type="evidence" value="ECO:0007669"/>
    <property type="project" value="InterPro"/>
</dbReference>
<dbReference type="PANTHER" id="PTHR24305">
    <property type="entry name" value="CYTOCHROME P450"/>
    <property type="match status" value="1"/>
</dbReference>
<keyword evidence="5 9" id="KW-0560">Oxidoreductase</keyword>
<keyword evidence="12" id="KW-1185">Reference proteome</keyword>
<dbReference type="OrthoDB" id="3945418at2759"/>
<comment type="similarity">
    <text evidence="2 9">Belongs to the cytochrome P450 family.</text>
</comment>
<protein>
    <recommendedName>
        <fullName evidence="13">Cytochrome P450</fullName>
    </recommendedName>
</protein>
<evidence type="ECO:0000313" key="11">
    <source>
        <dbReference type="EMBL" id="KAF7505929.1"/>
    </source>
</evidence>
<sequence>MAIINVTALYSRLVSNLPDTSLALLFCFACVAVYRIYFSPLAHVPGPKLAAVTTLYEFYYSCIRLGQFVFRLDELHKQYGPIVRIGPNEVHIKDAQFFDKIYNVTNKFDKDGWFYRFLNTPYASFGTIKAEDHRLRRSALNRHFSPASIIRLDPVITQAVSTLCRRFEEHRREKRVVDLTNAFRCVSGDIITEYVMPDPITLLEHKDFAADYHSVFVRRFAIIGTFHRHLGWLLPVILSLPGWLLSLISPPAVLQVFSRIKWMDEQAQMVMQSGGPPKQKKDHPIVLSSIYHSDLPANEKTLIRLSQEALIIITAATDTTAQTLSLATYHLLAKPHLLIRLQTELQSSFPAAADDTIISYRDLEKLPFLTACLKESLRLGSAASSRLPRINPNSPITYGDHTLPAGTVIGMSPRDIHYDPSIYPDPRSFNPDRWLEGSDRARKVNEHFLVAFGKDARSCLGNNLAMAEMCAILGNMFRKFEAIELFETTEEDFEMAYELMAPYAKSDSKGLRVLIK</sequence>
<dbReference type="SUPFAM" id="SSF48264">
    <property type="entry name" value="Cytochrome P450"/>
    <property type="match status" value="1"/>
</dbReference>
<feature type="binding site" description="axial binding residue" evidence="8">
    <location>
        <position position="459"/>
    </location>
    <ligand>
        <name>heme</name>
        <dbReference type="ChEBI" id="CHEBI:30413"/>
    </ligand>
    <ligandPart>
        <name>Fe</name>
        <dbReference type="ChEBI" id="CHEBI:18248"/>
    </ligandPart>
</feature>
<dbReference type="InterPro" id="IPR017972">
    <property type="entry name" value="Cyt_P450_CS"/>
</dbReference>
<gene>
    <name evidence="11" type="ORF">GJ744_012464</name>
</gene>
<comment type="caution">
    <text evidence="11">The sequence shown here is derived from an EMBL/GenBank/DDBJ whole genome shotgun (WGS) entry which is preliminary data.</text>
</comment>
<evidence type="ECO:0000256" key="5">
    <source>
        <dbReference type="ARBA" id="ARBA00023002"/>
    </source>
</evidence>
<evidence type="ECO:0000313" key="12">
    <source>
        <dbReference type="Proteomes" id="UP000606974"/>
    </source>
</evidence>
<evidence type="ECO:0000256" key="7">
    <source>
        <dbReference type="ARBA" id="ARBA00023033"/>
    </source>
</evidence>
<dbReference type="GO" id="GO:0016705">
    <property type="term" value="F:oxidoreductase activity, acting on paired donors, with incorporation or reduction of molecular oxygen"/>
    <property type="evidence" value="ECO:0007669"/>
    <property type="project" value="InterPro"/>
</dbReference>
<keyword evidence="6 8" id="KW-0408">Iron</keyword>
<keyword evidence="10" id="KW-0812">Transmembrane</keyword>
<evidence type="ECO:0000256" key="2">
    <source>
        <dbReference type="ARBA" id="ARBA00010617"/>
    </source>
</evidence>
<dbReference type="GO" id="GO:0020037">
    <property type="term" value="F:heme binding"/>
    <property type="evidence" value="ECO:0007669"/>
    <property type="project" value="InterPro"/>
</dbReference>
<dbReference type="AlphaFoldDB" id="A0A8H7E0C4"/>
<evidence type="ECO:0000256" key="4">
    <source>
        <dbReference type="ARBA" id="ARBA00022723"/>
    </source>
</evidence>
<keyword evidence="10" id="KW-0472">Membrane</keyword>
<dbReference type="InterPro" id="IPR002401">
    <property type="entry name" value="Cyt_P450_E_grp-I"/>
</dbReference>
<dbReference type="InterPro" id="IPR036396">
    <property type="entry name" value="Cyt_P450_sf"/>
</dbReference>
<proteinExistence type="inferred from homology"/>
<evidence type="ECO:0000256" key="8">
    <source>
        <dbReference type="PIRSR" id="PIRSR602401-1"/>
    </source>
</evidence>
<dbReference type="Pfam" id="PF00067">
    <property type="entry name" value="p450"/>
    <property type="match status" value="1"/>
</dbReference>
<keyword evidence="3 8" id="KW-0349">Heme</keyword>
<keyword evidence="7 9" id="KW-0503">Monooxygenase</keyword>
<dbReference type="Gene3D" id="1.10.630.10">
    <property type="entry name" value="Cytochrome P450"/>
    <property type="match status" value="1"/>
</dbReference>
<dbReference type="InterPro" id="IPR001128">
    <property type="entry name" value="Cyt_P450"/>
</dbReference>
<dbReference type="GO" id="GO:0004497">
    <property type="term" value="F:monooxygenase activity"/>
    <property type="evidence" value="ECO:0007669"/>
    <property type="project" value="UniProtKB-KW"/>
</dbReference>
<reference evidence="11" key="1">
    <citation type="submission" date="2020-02" db="EMBL/GenBank/DDBJ databases">
        <authorList>
            <person name="Palmer J.M."/>
        </authorList>
    </citation>
    <scope>NUCLEOTIDE SEQUENCE</scope>
    <source>
        <strain evidence="11">EPUS1.4</strain>
        <tissue evidence="11">Thallus</tissue>
    </source>
</reference>
<evidence type="ECO:0008006" key="13">
    <source>
        <dbReference type="Google" id="ProtNLM"/>
    </source>
</evidence>
<dbReference type="CDD" id="cd11062">
    <property type="entry name" value="CYP58-like"/>
    <property type="match status" value="1"/>
</dbReference>
<evidence type="ECO:0000256" key="9">
    <source>
        <dbReference type="RuleBase" id="RU000461"/>
    </source>
</evidence>
<dbReference type="PROSITE" id="PS00086">
    <property type="entry name" value="CYTOCHROME_P450"/>
    <property type="match status" value="1"/>
</dbReference>
<evidence type="ECO:0000256" key="1">
    <source>
        <dbReference type="ARBA" id="ARBA00001971"/>
    </source>
</evidence>
<dbReference type="PRINTS" id="PR00385">
    <property type="entry name" value="P450"/>
</dbReference>
<evidence type="ECO:0000256" key="6">
    <source>
        <dbReference type="ARBA" id="ARBA00023004"/>
    </source>
</evidence>
<dbReference type="InterPro" id="IPR050121">
    <property type="entry name" value="Cytochrome_P450_monoxygenase"/>
</dbReference>
<dbReference type="PANTHER" id="PTHR24305:SF157">
    <property type="entry name" value="N-ACETYLTRYPTOPHAN 6-HYDROXYLASE IVOC-RELATED"/>
    <property type="match status" value="1"/>
</dbReference>
<organism evidence="11 12">
    <name type="scientific">Endocarpon pusillum</name>
    <dbReference type="NCBI Taxonomy" id="364733"/>
    <lineage>
        <taxon>Eukaryota</taxon>
        <taxon>Fungi</taxon>
        <taxon>Dikarya</taxon>
        <taxon>Ascomycota</taxon>
        <taxon>Pezizomycotina</taxon>
        <taxon>Eurotiomycetes</taxon>
        <taxon>Chaetothyriomycetidae</taxon>
        <taxon>Verrucariales</taxon>
        <taxon>Verrucariaceae</taxon>
        <taxon>Endocarpon</taxon>
    </lineage>
</organism>
<dbReference type="Proteomes" id="UP000606974">
    <property type="component" value="Unassembled WGS sequence"/>
</dbReference>